<dbReference type="InParanoid" id="S8G1D1"/>
<dbReference type="GO" id="GO:0008270">
    <property type="term" value="F:zinc ion binding"/>
    <property type="evidence" value="ECO:0007669"/>
    <property type="project" value="InterPro"/>
</dbReference>
<feature type="region of interest" description="Disordered" evidence="1">
    <location>
        <begin position="548"/>
        <end position="574"/>
    </location>
</feature>
<feature type="region of interest" description="Disordered" evidence="1">
    <location>
        <begin position="42"/>
        <end position="68"/>
    </location>
</feature>
<feature type="region of interest" description="Disordered" evidence="1">
    <location>
        <begin position="1"/>
        <end position="28"/>
    </location>
</feature>
<evidence type="ECO:0000259" key="2">
    <source>
        <dbReference type="PROSITE" id="PS50048"/>
    </source>
</evidence>
<feature type="region of interest" description="Disordered" evidence="1">
    <location>
        <begin position="386"/>
        <end position="482"/>
    </location>
</feature>
<feature type="compositionally biased region" description="Acidic residues" evidence="1">
    <location>
        <begin position="124"/>
        <end position="136"/>
    </location>
</feature>
<proteinExistence type="predicted"/>
<reference evidence="3 4" key="1">
    <citation type="journal article" date="2012" name="Science">
        <title>The Paleozoic origin of enzymatic lignin decomposition reconstructed from 31 fungal genomes.</title>
        <authorList>
            <person name="Floudas D."/>
            <person name="Binder M."/>
            <person name="Riley R."/>
            <person name="Barry K."/>
            <person name="Blanchette R.A."/>
            <person name="Henrissat B."/>
            <person name="Martinez A.T."/>
            <person name="Otillar R."/>
            <person name="Spatafora J.W."/>
            <person name="Yadav J.S."/>
            <person name="Aerts A."/>
            <person name="Benoit I."/>
            <person name="Boyd A."/>
            <person name="Carlson A."/>
            <person name="Copeland A."/>
            <person name="Coutinho P.M."/>
            <person name="de Vries R.P."/>
            <person name="Ferreira P."/>
            <person name="Findley K."/>
            <person name="Foster B."/>
            <person name="Gaskell J."/>
            <person name="Glotzer D."/>
            <person name="Gorecki P."/>
            <person name="Heitman J."/>
            <person name="Hesse C."/>
            <person name="Hori C."/>
            <person name="Igarashi K."/>
            <person name="Jurgens J.A."/>
            <person name="Kallen N."/>
            <person name="Kersten P."/>
            <person name="Kohler A."/>
            <person name="Kuees U."/>
            <person name="Kumar T.K.A."/>
            <person name="Kuo A."/>
            <person name="LaButti K."/>
            <person name="Larrondo L.F."/>
            <person name="Lindquist E."/>
            <person name="Ling A."/>
            <person name="Lombard V."/>
            <person name="Lucas S."/>
            <person name="Lundell T."/>
            <person name="Martin R."/>
            <person name="McLaughlin D.J."/>
            <person name="Morgenstern I."/>
            <person name="Morin E."/>
            <person name="Murat C."/>
            <person name="Nagy L.G."/>
            <person name="Nolan M."/>
            <person name="Ohm R.A."/>
            <person name="Patyshakuliyeva A."/>
            <person name="Rokas A."/>
            <person name="Ruiz-Duenas F.J."/>
            <person name="Sabat G."/>
            <person name="Salamov A."/>
            <person name="Samejima M."/>
            <person name="Schmutz J."/>
            <person name="Slot J.C."/>
            <person name="St John F."/>
            <person name="Stenlid J."/>
            <person name="Sun H."/>
            <person name="Sun S."/>
            <person name="Syed K."/>
            <person name="Tsang A."/>
            <person name="Wiebenga A."/>
            <person name="Young D."/>
            <person name="Pisabarro A."/>
            <person name="Eastwood D.C."/>
            <person name="Martin F."/>
            <person name="Cullen D."/>
            <person name="Grigoriev I.V."/>
            <person name="Hibbett D.S."/>
        </authorList>
    </citation>
    <scope>NUCLEOTIDE SEQUENCE</scope>
    <source>
        <strain evidence="4">FP-58527</strain>
    </source>
</reference>
<evidence type="ECO:0000256" key="1">
    <source>
        <dbReference type="SAM" id="MobiDB-lite"/>
    </source>
</evidence>
<feature type="region of interest" description="Disordered" evidence="1">
    <location>
        <begin position="317"/>
        <end position="374"/>
    </location>
</feature>
<feature type="compositionally biased region" description="Low complexity" evidence="1">
    <location>
        <begin position="453"/>
        <end position="474"/>
    </location>
</feature>
<evidence type="ECO:0000313" key="3">
    <source>
        <dbReference type="EMBL" id="EPT04130.1"/>
    </source>
</evidence>
<dbReference type="PROSITE" id="PS50048">
    <property type="entry name" value="ZN2_CY6_FUNGAL_2"/>
    <property type="match status" value="1"/>
</dbReference>
<dbReference type="CDD" id="cd00067">
    <property type="entry name" value="GAL4"/>
    <property type="match status" value="1"/>
</dbReference>
<dbReference type="Gene3D" id="4.10.240.10">
    <property type="entry name" value="Zn(2)-C6 fungal-type DNA-binding domain"/>
    <property type="match status" value="1"/>
</dbReference>
<dbReference type="Proteomes" id="UP000015241">
    <property type="component" value="Unassembled WGS sequence"/>
</dbReference>
<dbReference type="Pfam" id="PF00172">
    <property type="entry name" value="Zn_clus"/>
    <property type="match status" value="1"/>
</dbReference>
<feature type="region of interest" description="Disordered" evidence="1">
    <location>
        <begin position="106"/>
        <end position="152"/>
    </location>
</feature>
<keyword evidence="4" id="KW-1185">Reference proteome</keyword>
<dbReference type="GO" id="GO:0000981">
    <property type="term" value="F:DNA-binding transcription factor activity, RNA polymerase II-specific"/>
    <property type="evidence" value="ECO:0007669"/>
    <property type="project" value="InterPro"/>
</dbReference>
<dbReference type="InterPro" id="IPR001138">
    <property type="entry name" value="Zn2Cys6_DnaBD"/>
</dbReference>
<dbReference type="EMBL" id="KE504128">
    <property type="protein sequence ID" value="EPT04130.1"/>
    <property type="molecule type" value="Genomic_DNA"/>
</dbReference>
<name>S8G1D1_FOMSC</name>
<feature type="compositionally biased region" description="Acidic residues" evidence="1">
    <location>
        <begin position="709"/>
        <end position="720"/>
    </location>
</feature>
<dbReference type="AlphaFoldDB" id="S8G1D1"/>
<dbReference type="SMART" id="SM00066">
    <property type="entry name" value="GAL4"/>
    <property type="match status" value="1"/>
</dbReference>
<gene>
    <name evidence="3" type="ORF">FOMPIDRAFT_1014458</name>
</gene>
<sequence length="720" mass="78269">MLSPKLPTVAGRSTNNTPAAGGRKNKQYLRISPLHRHVLVASYKRAKRAAAPPRRNPSLSSQAKPTSTSFEKFIREAVASWTPASQGPVNKTAANGAASNNTLVHHAPVDDTTSNDTTAKDAEPNDPDGNETDENAIEPQRKGRSFGPEPELPEKLARQWGYTDDSYKVMSFHRRTRTGWVLMKEPVDDFGRKFMGLPPLPRHVFEVRSEERRQEELEMLIKKHGVKTHGTCEKCRENGKKCDGARPKCSECDLWDNDCRYNVRNTTSALDDIRRELIMQMKADIDSAVEKVAKRVATQAKPTLVTDTDTKADTIAAAEDVTSRPSEPTIQTPSSGTGAASDTVDVEITNTAGNVPRSLTETWPGPADDADKTVICTPRLGVETLARSIQAEPRRIKPLPTRRRSNRPQQRVPAAQSSQSIASDHVPAHTTGTQVTNGAGPMDICQPDPPIALPLLMPPSLSGSSTASSSSSSSMCHTPPEGDAPMVGVALSSPSGDALMVDGTCPRPAVDDPMPTARGPAPYTSVVEGRDDAAKDAAYAMLGLSKAPAPARRRPPTQKAQRAPVSQQPSVAALHKGEENPMRRIPEIVVSPPEREIPSVETITALLARLTLAPVVAKPVRVINENLLSAAPWKIVTPRHGTSQERDDEDEVARMLGELVDEMRAQPELRTKRRAQSELRKKMRAQSELRTKMPGPKGGEEARALDLGLDSDSDLDWTWT</sequence>
<dbReference type="SUPFAM" id="SSF57701">
    <property type="entry name" value="Zn2/Cys6 DNA-binding domain"/>
    <property type="match status" value="1"/>
</dbReference>
<feature type="compositionally biased region" description="Polar residues" evidence="1">
    <location>
        <begin position="57"/>
        <end position="68"/>
    </location>
</feature>
<feature type="compositionally biased region" description="Polar residues" evidence="1">
    <location>
        <begin position="323"/>
        <end position="340"/>
    </location>
</feature>
<feature type="compositionally biased region" description="Polar residues" evidence="1">
    <location>
        <begin position="348"/>
        <end position="361"/>
    </location>
</feature>
<dbReference type="InterPro" id="IPR036864">
    <property type="entry name" value="Zn2-C6_fun-type_DNA-bd_sf"/>
</dbReference>
<feature type="region of interest" description="Disordered" evidence="1">
    <location>
        <begin position="665"/>
        <end position="720"/>
    </location>
</feature>
<dbReference type="OrthoDB" id="2123952at2759"/>
<dbReference type="HOGENOM" id="CLU_384031_0_0_1"/>
<evidence type="ECO:0000313" key="4">
    <source>
        <dbReference type="Proteomes" id="UP000015241"/>
    </source>
</evidence>
<accession>S8G1D1</accession>
<protein>
    <recommendedName>
        <fullName evidence="2">Zn(2)-C6 fungal-type domain-containing protein</fullName>
    </recommendedName>
</protein>
<feature type="compositionally biased region" description="Basic and acidic residues" evidence="1">
    <location>
        <begin position="665"/>
        <end position="691"/>
    </location>
</feature>
<organism evidence="3 4">
    <name type="scientific">Fomitopsis schrenkii</name>
    <name type="common">Brown rot fungus</name>
    <dbReference type="NCBI Taxonomy" id="2126942"/>
    <lineage>
        <taxon>Eukaryota</taxon>
        <taxon>Fungi</taxon>
        <taxon>Dikarya</taxon>
        <taxon>Basidiomycota</taxon>
        <taxon>Agaricomycotina</taxon>
        <taxon>Agaricomycetes</taxon>
        <taxon>Polyporales</taxon>
        <taxon>Fomitopsis</taxon>
    </lineage>
</organism>
<feature type="domain" description="Zn(2)-C6 fungal-type" evidence="2">
    <location>
        <begin position="231"/>
        <end position="261"/>
    </location>
</feature>
<feature type="compositionally biased region" description="Basic residues" evidence="1">
    <location>
        <begin position="396"/>
        <end position="406"/>
    </location>
</feature>